<feature type="transmembrane region" description="Helical" evidence="8">
    <location>
        <begin position="6"/>
        <end position="27"/>
    </location>
</feature>
<feature type="transmembrane region" description="Helical" evidence="8">
    <location>
        <begin position="72"/>
        <end position="91"/>
    </location>
</feature>
<keyword evidence="3" id="KW-0813">Transport</keyword>
<dbReference type="EMBL" id="PVBQ01000005">
    <property type="protein sequence ID" value="PRD47792.1"/>
    <property type="molecule type" value="Genomic_DNA"/>
</dbReference>
<dbReference type="Proteomes" id="UP000239711">
    <property type="component" value="Unassembled WGS sequence"/>
</dbReference>
<feature type="transmembrane region" description="Helical" evidence="8">
    <location>
        <begin position="264"/>
        <end position="284"/>
    </location>
</feature>
<evidence type="ECO:0000313" key="10">
    <source>
        <dbReference type="Proteomes" id="UP000239711"/>
    </source>
</evidence>
<evidence type="ECO:0000256" key="8">
    <source>
        <dbReference type="SAM" id="Phobius"/>
    </source>
</evidence>
<evidence type="ECO:0000256" key="6">
    <source>
        <dbReference type="ARBA" id="ARBA00022989"/>
    </source>
</evidence>
<feature type="transmembrane region" description="Helical" evidence="8">
    <location>
        <begin position="223"/>
        <end position="252"/>
    </location>
</feature>
<feature type="transmembrane region" description="Helical" evidence="8">
    <location>
        <begin position="290"/>
        <end position="311"/>
    </location>
</feature>
<evidence type="ECO:0000256" key="5">
    <source>
        <dbReference type="ARBA" id="ARBA00022692"/>
    </source>
</evidence>
<sequence>MKRNQRIIGLLTILALVAIASFLLYNLGSSWQFALRLRSIKIVAMVITSCCVAYSTVAFHTLTSNRILTPSIMGFESVYMLLQTILVFVYGDQTFRVLNSFGNFMLSIACMIGFAFLIYILIYKKGRSNMYLLLLIGLVLGILFNTLSAFMQLLIDPNDFFIIQGKMFASFNKINQYLLPYTAFILLLVISIGFYMAKYLDVLALGREQAISLGLNYNNMIRLFLIMIAILVAVSTALVGPITFLGLLVANLTYELIRTHSHRLMILACCLVSVISVVGGQFLMERAFNFSTPVSTIINFVGGGYFIYLLLKVKKI</sequence>
<accession>A0A2S9J4W3</accession>
<gene>
    <name evidence="9" type="ORF">C5745_07710</name>
</gene>
<keyword evidence="10" id="KW-1185">Reference proteome</keyword>
<comment type="caution">
    <text evidence="9">The sequence shown here is derived from an EMBL/GenBank/DDBJ whole genome shotgun (WGS) entry which is preliminary data.</text>
</comment>
<comment type="similarity">
    <text evidence="2">Belongs to the binding-protein-dependent transport system permease family. FecCD subfamily.</text>
</comment>
<dbReference type="GO" id="GO:0005886">
    <property type="term" value="C:plasma membrane"/>
    <property type="evidence" value="ECO:0007669"/>
    <property type="project" value="UniProtKB-SubCell"/>
</dbReference>
<evidence type="ECO:0000256" key="2">
    <source>
        <dbReference type="ARBA" id="ARBA00007935"/>
    </source>
</evidence>
<comment type="subcellular location">
    <subcellularLocation>
        <location evidence="1">Cell membrane</location>
        <topology evidence="1">Multi-pass membrane protein</topology>
    </subcellularLocation>
</comment>
<feature type="transmembrane region" description="Helical" evidence="8">
    <location>
        <begin position="39"/>
        <end position="60"/>
    </location>
</feature>
<dbReference type="GO" id="GO:0022857">
    <property type="term" value="F:transmembrane transporter activity"/>
    <property type="evidence" value="ECO:0007669"/>
    <property type="project" value="InterPro"/>
</dbReference>
<dbReference type="OrthoDB" id="9796260at2"/>
<feature type="transmembrane region" description="Helical" evidence="8">
    <location>
        <begin position="129"/>
        <end position="155"/>
    </location>
</feature>
<keyword evidence="7 8" id="KW-0472">Membrane</keyword>
<dbReference type="InterPro" id="IPR000522">
    <property type="entry name" value="ABC_transptr_permease_BtuC"/>
</dbReference>
<evidence type="ECO:0000256" key="1">
    <source>
        <dbReference type="ARBA" id="ARBA00004651"/>
    </source>
</evidence>
<evidence type="ECO:0000256" key="7">
    <source>
        <dbReference type="ARBA" id="ARBA00023136"/>
    </source>
</evidence>
<dbReference type="InterPro" id="IPR037294">
    <property type="entry name" value="ABC_BtuC-like"/>
</dbReference>
<dbReference type="PANTHER" id="PTHR30472:SF19">
    <property type="entry name" value="PETROBACTIN IMPORT SYSTEM PERMEASE PROTEIN YCLO"/>
    <property type="match status" value="1"/>
</dbReference>
<dbReference type="AlphaFoldDB" id="A0A2S9J4W3"/>
<dbReference type="SUPFAM" id="SSF81345">
    <property type="entry name" value="ABC transporter involved in vitamin B12 uptake, BtuC"/>
    <property type="match status" value="1"/>
</dbReference>
<name>A0A2S9J4W3_9SPHI</name>
<evidence type="ECO:0000313" key="9">
    <source>
        <dbReference type="EMBL" id="PRD47792.1"/>
    </source>
</evidence>
<organism evidence="9 10">
    <name type="scientific">Sphingobacterium haloxyli</name>
    <dbReference type="NCBI Taxonomy" id="2100533"/>
    <lineage>
        <taxon>Bacteria</taxon>
        <taxon>Pseudomonadati</taxon>
        <taxon>Bacteroidota</taxon>
        <taxon>Sphingobacteriia</taxon>
        <taxon>Sphingobacteriales</taxon>
        <taxon>Sphingobacteriaceae</taxon>
        <taxon>Sphingobacterium</taxon>
    </lineage>
</organism>
<keyword evidence="4" id="KW-1003">Cell membrane</keyword>
<feature type="transmembrane region" description="Helical" evidence="8">
    <location>
        <begin position="103"/>
        <end position="123"/>
    </location>
</feature>
<dbReference type="Pfam" id="PF01032">
    <property type="entry name" value="FecCD"/>
    <property type="match status" value="1"/>
</dbReference>
<keyword evidence="6 8" id="KW-1133">Transmembrane helix</keyword>
<dbReference type="Gene3D" id="1.10.3470.10">
    <property type="entry name" value="ABC transporter involved in vitamin B12 uptake, BtuC"/>
    <property type="match status" value="1"/>
</dbReference>
<reference evidence="9 10" key="1">
    <citation type="submission" date="2018-02" db="EMBL/GenBank/DDBJ databases">
        <title>The draft genome of Sphingobacterium sp. 5JN-11.</title>
        <authorList>
            <person name="Liu L."/>
            <person name="Li L."/>
            <person name="Liang L."/>
            <person name="Zhang X."/>
            <person name="Wang T."/>
        </authorList>
    </citation>
    <scope>NUCLEOTIDE SEQUENCE [LARGE SCALE GENOMIC DNA]</scope>
    <source>
        <strain evidence="9 10">5JN-11</strain>
    </source>
</reference>
<dbReference type="PANTHER" id="PTHR30472">
    <property type="entry name" value="FERRIC ENTEROBACTIN TRANSPORT SYSTEM PERMEASE PROTEIN"/>
    <property type="match status" value="1"/>
</dbReference>
<feature type="transmembrane region" description="Helical" evidence="8">
    <location>
        <begin position="176"/>
        <end position="197"/>
    </location>
</feature>
<protein>
    <submittedName>
        <fullName evidence="9">Iron ABC transporter permease</fullName>
    </submittedName>
</protein>
<evidence type="ECO:0000256" key="4">
    <source>
        <dbReference type="ARBA" id="ARBA00022475"/>
    </source>
</evidence>
<dbReference type="GO" id="GO:0033214">
    <property type="term" value="P:siderophore-iron import into cell"/>
    <property type="evidence" value="ECO:0007669"/>
    <property type="project" value="TreeGrafter"/>
</dbReference>
<dbReference type="RefSeq" id="WP_105716419.1">
    <property type="nucleotide sequence ID" value="NZ_PVBQ01000005.1"/>
</dbReference>
<keyword evidence="5 8" id="KW-0812">Transmembrane</keyword>
<proteinExistence type="inferred from homology"/>
<evidence type="ECO:0000256" key="3">
    <source>
        <dbReference type="ARBA" id="ARBA00022448"/>
    </source>
</evidence>